<dbReference type="PANTHER" id="PTHR37822">
    <property type="entry name" value="SPORE PHOTOPRODUCT LYASE-RELATED"/>
    <property type="match status" value="1"/>
</dbReference>
<sequence>MPSLFFAVLSEAKPWIQKTNAKPLHHSGKFRIYQNESMYIVVTGTGKVSMALAVSEFAHLLSKEDRNHMKVWNIGIVGSKNPNSKIGDFFWIHKITDYCSKKDYYPERILTSNIKFETSLTTFDRPVAKVKNSNQFLELSEKELHSISLVDMEASGFFEATSLYFPLENISIGKVISDHLDGNFCKQETVETLIQIHLDTLYAEWILPLPWSKEDKFETIIWPEIYGKINDLRLTETMRHDLKKSLRFYHLRYPNSQIPLPNLDMITSLKSKTDLKSFIDSWKEKLHV</sequence>
<reference evidence="2 3" key="1">
    <citation type="journal article" date="2019" name="PLoS Negl. Trop. Dis.">
        <title>Revisiting the worldwide diversity of Leptospira species in the environment.</title>
        <authorList>
            <person name="Vincent A.T."/>
            <person name="Schiettekatte O."/>
            <person name="Bourhy P."/>
            <person name="Veyrier F.J."/>
            <person name="Picardeau M."/>
        </authorList>
    </citation>
    <scope>NUCLEOTIDE SEQUENCE [LARGE SCALE GENOMIC DNA]</scope>
    <source>
        <strain evidence="2 3">201800273</strain>
    </source>
</reference>
<dbReference type="SUPFAM" id="SSF53167">
    <property type="entry name" value="Purine and uridine phosphorylases"/>
    <property type="match status" value="1"/>
</dbReference>
<dbReference type="InterPro" id="IPR035994">
    <property type="entry name" value="Nucleoside_phosphorylase_sf"/>
</dbReference>
<comment type="caution">
    <text evidence="2">The sequence shown here is derived from an EMBL/GenBank/DDBJ whole genome shotgun (WGS) entry which is preliminary data.</text>
</comment>
<dbReference type="PANTHER" id="PTHR37822:SF2">
    <property type="entry name" value="SPORE PHOTOPRODUCT LYASE"/>
    <property type="match status" value="1"/>
</dbReference>
<dbReference type="GO" id="GO:0009116">
    <property type="term" value="P:nucleoside metabolic process"/>
    <property type="evidence" value="ECO:0007669"/>
    <property type="project" value="InterPro"/>
</dbReference>
<organism evidence="2 3">
    <name type="scientific">Leptospira bouyouniensis</name>
    <dbReference type="NCBI Taxonomy" id="2484911"/>
    <lineage>
        <taxon>Bacteria</taxon>
        <taxon>Pseudomonadati</taxon>
        <taxon>Spirochaetota</taxon>
        <taxon>Spirochaetia</taxon>
        <taxon>Leptospirales</taxon>
        <taxon>Leptospiraceae</taxon>
        <taxon>Leptospira</taxon>
    </lineage>
</organism>
<feature type="domain" description="Nucleoside phosphorylase" evidence="1">
    <location>
        <begin position="18"/>
        <end position="94"/>
    </location>
</feature>
<dbReference type="InterPro" id="IPR049539">
    <property type="entry name" value="SPL"/>
</dbReference>
<dbReference type="RefSeq" id="WP_135770544.1">
    <property type="nucleotide sequence ID" value="NZ_RQFT01000007.1"/>
</dbReference>
<dbReference type="EMBL" id="RQFT01000007">
    <property type="protein sequence ID" value="TGL07238.1"/>
    <property type="molecule type" value="Genomic_DNA"/>
</dbReference>
<protein>
    <submittedName>
        <fullName evidence="2">Phosphorylase</fullName>
    </submittedName>
</protein>
<dbReference type="GO" id="GO:1904047">
    <property type="term" value="F:S-adenosyl-L-methionine binding"/>
    <property type="evidence" value="ECO:0007669"/>
    <property type="project" value="TreeGrafter"/>
</dbReference>
<proteinExistence type="predicted"/>
<dbReference type="GO" id="GO:0003913">
    <property type="term" value="F:DNA photolyase activity"/>
    <property type="evidence" value="ECO:0007669"/>
    <property type="project" value="TreeGrafter"/>
</dbReference>
<gene>
    <name evidence="2" type="ORF">EHQ43_07420</name>
</gene>
<dbReference type="Proteomes" id="UP000297641">
    <property type="component" value="Unassembled WGS sequence"/>
</dbReference>
<dbReference type="InterPro" id="IPR000845">
    <property type="entry name" value="Nucleoside_phosphorylase_d"/>
</dbReference>
<dbReference type="GO" id="GO:0051539">
    <property type="term" value="F:4 iron, 4 sulfur cluster binding"/>
    <property type="evidence" value="ECO:0007669"/>
    <property type="project" value="TreeGrafter"/>
</dbReference>
<evidence type="ECO:0000313" key="2">
    <source>
        <dbReference type="EMBL" id="TGL07238.1"/>
    </source>
</evidence>
<dbReference type="GO" id="GO:0042601">
    <property type="term" value="C:endospore-forming forespore"/>
    <property type="evidence" value="ECO:0007669"/>
    <property type="project" value="TreeGrafter"/>
</dbReference>
<evidence type="ECO:0000313" key="3">
    <source>
        <dbReference type="Proteomes" id="UP000297641"/>
    </source>
</evidence>
<dbReference type="AlphaFoldDB" id="A0A7I0IR38"/>
<dbReference type="Pfam" id="PF01048">
    <property type="entry name" value="PNP_UDP_1"/>
    <property type="match status" value="1"/>
</dbReference>
<accession>A0A7I0IR38</accession>
<dbReference type="Gene3D" id="3.40.50.1580">
    <property type="entry name" value="Nucleoside phosphorylase domain"/>
    <property type="match status" value="1"/>
</dbReference>
<name>A0A7I0IR38_9LEPT</name>
<evidence type="ECO:0000259" key="1">
    <source>
        <dbReference type="Pfam" id="PF01048"/>
    </source>
</evidence>